<evidence type="ECO:0000313" key="1">
    <source>
        <dbReference type="EMBL" id="MFM4894614.1"/>
    </source>
</evidence>
<name>A0ABW9GVS8_9GAMM</name>
<dbReference type="Proteomes" id="UP001630969">
    <property type="component" value="Unassembled WGS sequence"/>
</dbReference>
<dbReference type="InterPro" id="IPR001646">
    <property type="entry name" value="5peptide_repeat"/>
</dbReference>
<protein>
    <submittedName>
        <fullName evidence="1">Qnr family pentapeptide repeat protein</fullName>
    </submittedName>
</protein>
<dbReference type="RefSeq" id="WP_408791543.1">
    <property type="nucleotide sequence ID" value="NZ_JBGXBU010000009.1"/>
</dbReference>
<keyword evidence="2" id="KW-1185">Reference proteome</keyword>
<dbReference type="Pfam" id="PF00805">
    <property type="entry name" value="Pentapeptide"/>
    <property type="match status" value="3"/>
</dbReference>
<dbReference type="InterPro" id="IPR051082">
    <property type="entry name" value="Pentapeptide-BTB/POZ_domain"/>
</dbReference>
<evidence type="ECO:0000313" key="2">
    <source>
        <dbReference type="Proteomes" id="UP001630969"/>
    </source>
</evidence>
<dbReference type="PANTHER" id="PTHR14136:SF17">
    <property type="entry name" value="BTB_POZ DOMAIN-CONTAINING PROTEIN KCTD9"/>
    <property type="match status" value="1"/>
</dbReference>
<dbReference type="SUPFAM" id="SSF141571">
    <property type="entry name" value="Pentapeptide repeat-like"/>
    <property type="match status" value="1"/>
</dbReference>
<dbReference type="EMBL" id="JBGXBU010000009">
    <property type="protein sequence ID" value="MFM4894614.1"/>
    <property type="molecule type" value="Genomic_DNA"/>
</dbReference>
<sequence>MVSDKTFRQHRFEADEVVGQRFERCLFLACNFSWLDLRECRFVDCRFYDREEELTCQLQGCDLREASFLRCDLTLANLSRSECLGLEMRDCQAMGIDLSQASFANRITPSSYFCEAYLTGNNFSFANLASCLLERCELHGNRWQNANLRGASLAGSDLRDGEFGQFDWQEVTLTGCDLRGCDLPGLDLRWVDLSGVQINEEQQRGLLEQIGLVVFP</sequence>
<dbReference type="NCBIfam" id="NF033086">
    <property type="entry name" value="penta_rpt_Qnr"/>
    <property type="match status" value="1"/>
</dbReference>
<dbReference type="PANTHER" id="PTHR14136">
    <property type="entry name" value="BTB_POZ DOMAIN-CONTAINING PROTEIN KCTD9"/>
    <property type="match status" value="1"/>
</dbReference>
<gene>
    <name evidence="1" type="ORF">ACEUDJ_17335</name>
</gene>
<proteinExistence type="predicted"/>
<dbReference type="Gene3D" id="2.160.20.80">
    <property type="entry name" value="E3 ubiquitin-protein ligase SopA"/>
    <property type="match status" value="1"/>
</dbReference>
<dbReference type="GeneID" id="97221833"/>
<accession>A0ABW9GVS8</accession>
<organism evidence="1 2">
    <name type="scientific">Aeromonas bivalvium</name>
    <dbReference type="NCBI Taxonomy" id="440079"/>
    <lineage>
        <taxon>Bacteria</taxon>
        <taxon>Pseudomonadati</taxon>
        <taxon>Pseudomonadota</taxon>
        <taxon>Gammaproteobacteria</taxon>
        <taxon>Aeromonadales</taxon>
        <taxon>Aeromonadaceae</taxon>
        <taxon>Aeromonas</taxon>
    </lineage>
</organism>
<reference evidence="1 2" key="1">
    <citation type="submission" date="2024-09" db="EMBL/GenBank/DDBJ databases">
        <title>Aeromonas strains Genome sequencing and assembly.</title>
        <authorList>
            <person name="Hu X."/>
            <person name="Tang B."/>
        </authorList>
    </citation>
    <scope>NUCLEOTIDE SEQUENCE [LARGE SCALE GENOMIC DNA]</scope>
    <source>
        <strain evidence="1 2">NB23SCDHY001</strain>
    </source>
</reference>
<comment type="caution">
    <text evidence="1">The sequence shown here is derived from an EMBL/GenBank/DDBJ whole genome shotgun (WGS) entry which is preliminary data.</text>
</comment>